<feature type="region of interest" description="Disordered" evidence="1">
    <location>
        <begin position="1"/>
        <end position="32"/>
    </location>
</feature>
<reference evidence="3 4" key="1">
    <citation type="submission" date="2023-11" db="EMBL/GenBank/DDBJ databases">
        <title>MicrobeMod: A computational toolkit for identifying prokaryotic methylation and restriction-modification with nanopore sequencing.</title>
        <authorList>
            <person name="Crits-Christoph A."/>
            <person name="Kang S.C."/>
            <person name="Lee H."/>
            <person name="Ostrov N."/>
        </authorList>
    </citation>
    <scope>NUCLEOTIDE SEQUENCE [LARGE SCALE GENOMIC DNA]</scope>
    <source>
        <strain evidence="3 4">DSMZ 700</strain>
    </source>
</reference>
<feature type="compositionally biased region" description="Basic and acidic residues" evidence="1">
    <location>
        <begin position="1"/>
        <end position="14"/>
    </location>
</feature>
<comment type="caution">
    <text evidence="3">The sequence shown here is derived from an EMBL/GenBank/DDBJ whole genome shotgun (WGS) entry which is preliminary data.</text>
</comment>
<keyword evidence="4" id="KW-1185">Reference proteome</keyword>
<dbReference type="Pfam" id="PF18932">
    <property type="entry name" value="DUF5681"/>
    <property type="match status" value="1"/>
</dbReference>
<dbReference type="AlphaFoldDB" id="A0AAW9DPZ5"/>
<organism evidence="3 4">
    <name type="scientific">Acidiphilium acidophilum</name>
    <name type="common">Thiobacillus acidophilus</name>
    <dbReference type="NCBI Taxonomy" id="76588"/>
    <lineage>
        <taxon>Bacteria</taxon>
        <taxon>Pseudomonadati</taxon>
        <taxon>Pseudomonadota</taxon>
        <taxon>Alphaproteobacteria</taxon>
        <taxon>Acetobacterales</taxon>
        <taxon>Acidocellaceae</taxon>
        <taxon>Acidiphilium</taxon>
    </lineage>
</organism>
<accession>A0AAW9DPZ5</accession>
<proteinExistence type="predicted"/>
<dbReference type="InterPro" id="IPR043736">
    <property type="entry name" value="DUF5681"/>
</dbReference>
<sequence>MPPDNSEPKQDGRFKPGQSGNPAGKPRGARHKAVQALDILGRNASEEIVLAVIQQAKSGDMRAAELVLRRVWPERKGSPVELDLPTIRTAEDAMLAMSVVTDAAAAGTISPDEGEGFAKLIEAHRRAIETADLAERIAALEADRRAQP</sequence>
<name>A0AAW9DPZ5_ACIAO</name>
<dbReference type="RefSeq" id="WP_319613443.1">
    <property type="nucleotide sequence ID" value="NZ_JAWXYB010000018.1"/>
</dbReference>
<dbReference type="EMBL" id="JAWXYB010000018">
    <property type="protein sequence ID" value="MDX5930498.1"/>
    <property type="molecule type" value="Genomic_DNA"/>
</dbReference>
<feature type="domain" description="DUF5681" evidence="2">
    <location>
        <begin position="11"/>
        <end position="74"/>
    </location>
</feature>
<evidence type="ECO:0000259" key="2">
    <source>
        <dbReference type="Pfam" id="PF18932"/>
    </source>
</evidence>
<gene>
    <name evidence="3" type="ORF">SIL87_06955</name>
</gene>
<evidence type="ECO:0000313" key="3">
    <source>
        <dbReference type="EMBL" id="MDX5930498.1"/>
    </source>
</evidence>
<evidence type="ECO:0000256" key="1">
    <source>
        <dbReference type="SAM" id="MobiDB-lite"/>
    </source>
</evidence>
<protein>
    <submittedName>
        <fullName evidence="3">DUF5681 domain-containing protein</fullName>
    </submittedName>
</protein>
<dbReference type="Proteomes" id="UP001279553">
    <property type="component" value="Unassembled WGS sequence"/>
</dbReference>
<evidence type="ECO:0000313" key="4">
    <source>
        <dbReference type="Proteomes" id="UP001279553"/>
    </source>
</evidence>